<proteinExistence type="predicted"/>
<comment type="caution">
    <text evidence="1">The sequence shown here is derived from an EMBL/GenBank/DDBJ whole genome shotgun (WGS) entry which is preliminary data.</text>
</comment>
<accession>A0ACC0AVW2</accession>
<name>A0ACC0AVW2_CATRO</name>
<evidence type="ECO:0000313" key="2">
    <source>
        <dbReference type="Proteomes" id="UP001060085"/>
    </source>
</evidence>
<dbReference type="Proteomes" id="UP001060085">
    <property type="component" value="Linkage Group LG05"/>
</dbReference>
<evidence type="ECO:0000313" key="1">
    <source>
        <dbReference type="EMBL" id="KAI5664430.1"/>
    </source>
</evidence>
<gene>
    <name evidence="1" type="ORF">M9H77_23753</name>
</gene>
<dbReference type="EMBL" id="CM044705">
    <property type="protein sequence ID" value="KAI5664430.1"/>
    <property type="molecule type" value="Genomic_DNA"/>
</dbReference>
<organism evidence="1 2">
    <name type="scientific">Catharanthus roseus</name>
    <name type="common">Madagascar periwinkle</name>
    <name type="synonym">Vinca rosea</name>
    <dbReference type="NCBI Taxonomy" id="4058"/>
    <lineage>
        <taxon>Eukaryota</taxon>
        <taxon>Viridiplantae</taxon>
        <taxon>Streptophyta</taxon>
        <taxon>Embryophyta</taxon>
        <taxon>Tracheophyta</taxon>
        <taxon>Spermatophyta</taxon>
        <taxon>Magnoliopsida</taxon>
        <taxon>eudicotyledons</taxon>
        <taxon>Gunneridae</taxon>
        <taxon>Pentapetalae</taxon>
        <taxon>asterids</taxon>
        <taxon>lamiids</taxon>
        <taxon>Gentianales</taxon>
        <taxon>Apocynaceae</taxon>
        <taxon>Rauvolfioideae</taxon>
        <taxon>Vinceae</taxon>
        <taxon>Catharanthinae</taxon>
        <taxon>Catharanthus</taxon>
    </lineage>
</organism>
<reference evidence="2" key="1">
    <citation type="journal article" date="2023" name="Nat. Plants">
        <title>Single-cell RNA sequencing provides a high-resolution roadmap for understanding the multicellular compartmentation of specialized metabolism.</title>
        <authorList>
            <person name="Sun S."/>
            <person name="Shen X."/>
            <person name="Li Y."/>
            <person name="Li Y."/>
            <person name="Wang S."/>
            <person name="Li R."/>
            <person name="Zhang H."/>
            <person name="Shen G."/>
            <person name="Guo B."/>
            <person name="Wei J."/>
            <person name="Xu J."/>
            <person name="St-Pierre B."/>
            <person name="Chen S."/>
            <person name="Sun C."/>
        </authorList>
    </citation>
    <scope>NUCLEOTIDE SEQUENCE [LARGE SCALE GENOMIC DNA]</scope>
</reference>
<sequence>MLFPSKARSVSSFLIRILHGSFPIGSFSFFRRPINSFPVIFSCQISSLSHQNRRRSFFDFRRFESTKTQEEAFLHDLHKDEHDDTQTLEFPGGKVGYTSHMKFLPESSDKRIPCYRVLDDDGYLIMGSEFEQVSKEVGVKMYSDMVTLEMMDSIFYEAQKQGRISFYLTSTGEEAINIASAAALAPDDVVLSQKNPQKGADLLPTENGIKNSPKEKNPSPLDNKLIALAQSPPRIKSSTTPNLAVNSTPSIIANTSTCLAPPPP</sequence>
<keyword evidence="2" id="KW-1185">Reference proteome</keyword>
<protein>
    <submittedName>
        <fullName evidence="1">Uncharacterized protein</fullName>
    </submittedName>
</protein>